<evidence type="ECO:0000313" key="2">
    <source>
        <dbReference type="Proteomes" id="UP001327027"/>
    </source>
</evidence>
<sequence>MELLFASKYYTSYQSAKDRCYYIDFGHKTVKVSFCQLLSLRYKAKQLSTPEHIEYMLDHHDVTLLTFCDKEHLILLDTLQVLDFTELIQGTFAMMELRSVLTA</sequence>
<keyword evidence="2" id="KW-1185">Reference proteome</keyword>
<dbReference type="EMBL" id="JAYKLX010000012">
    <property type="protein sequence ID" value="MEB3348147.1"/>
    <property type="molecule type" value="Genomic_DNA"/>
</dbReference>
<gene>
    <name evidence="1" type="ORF">U6A24_21905</name>
</gene>
<comment type="caution">
    <text evidence="1">The sequence shown here is derived from an EMBL/GenBank/DDBJ whole genome shotgun (WGS) entry which is preliminary data.</text>
</comment>
<protein>
    <submittedName>
        <fullName evidence="1">Uncharacterized protein</fullName>
    </submittedName>
</protein>
<evidence type="ECO:0000313" key="1">
    <source>
        <dbReference type="EMBL" id="MEB3348147.1"/>
    </source>
</evidence>
<name>A0ABU6A1V3_9FLAO</name>
<accession>A0ABU6A1V3</accession>
<dbReference type="RefSeq" id="WP_324182171.1">
    <property type="nucleotide sequence ID" value="NZ_BAABAW010000018.1"/>
</dbReference>
<proteinExistence type="predicted"/>
<reference evidence="1 2" key="1">
    <citation type="journal article" date="2013" name="Int. J. Syst. Evol. Microbiol.">
        <title>Aquimarina gracilis sp. nov., isolated from the gut microflora of a mussel, Mytilus coruscus, and emended description of Aquimarina spongiae.</title>
        <authorList>
            <person name="Park S.C."/>
            <person name="Choe H.N."/>
            <person name="Baik K.S."/>
            <person name="Seong C.N."/>
        </authorList>
    </citation>
    <scope>NUCLEOTIDE SEQUENCE [LARGE SCALE GENOMIC DNA]</scope>
    <source>
        <strain evidence="1 2">PSC32</strain>
    </source>
</reference>
<dbReference type="Proteomes" id="UP001327027">
    <property type="component" value="Unassembled WGS sequence"/>
</dbReference>
<organism evidence="1 2">
    <name type="scientific">Aquimarina gracilis</name>
    <dbReference type="NCBI Taxonomy" id="874422"/>
    <lineage>
        <taxon>Bacteria</taxon>
        <taxon>Pseudomonadati</taxon>
        <taxon>Bacteroidota</taxon>
        <taxon>Flavobacteriia</taxon>
        <taxon>Flavobacteriales</taxon>
        <taxon>Flavobacteriaceae</taxon>
        <taxon>Aquimarina</taxon>
    </lineage>
</organism>